<dbReference type="PANTHER" id="PTHR46325:SF39">
    <property type="entry name" value="CRIB DOMAIN-CONTAINING PROTEIN RIC8"/>
    <property type="match status" value="1"/>
</dbReference>
<dbReference type="FunFam" id="3.90.810.10:FF:000029">
    <property type="entry name" value="Elongation factor Ts, mitochondrial"/>
    <property type="match status" value="1"/>
</dbReference>
<organism evidence="3 4">
    <name type="scientific">Trapa incisa</name>
    <dbReference type="NCBI Taxonomy" id="236973"/>
    <lineage>
        <taxon>Eukaryota</taxon>
        <taxon>Viridiplantae</taxon>
        <taxon>Streptophyta</taxon>
        <taxon>Embryophyta</taxon>
        <taxon>Tracheophyta</taxon>
        <taxon>Spermatophyta</taxon>
        <taxon>Magnoliopsida</taxon>
        <taxon>eudicotyledons</taxon>
        <taxon>Gunneridae</taxon>
        <taxon>Pentapetalae</taxon>
        <taxon>rosids</taxon>
        <taxon>malvids</taxon>
        <taxon>Myrtales</taxon>
        <taxon>Lythraceae</taxon>
        <taxon>Trapa</taxon>
    </lineage>
</organism>
<dbReference type="EMBL" id="JAXIOK010000020">
    <property type="protein sequence ID" value="KAK4747326.1"/>
    <property type="molecule type" value="Genomic_DNA"/>
</dbReference>
<dbReference type="CDD" id="cd00132">
    <property type="entry name" value="CRIB"/>
    <property type="match status" value="1"/>
</dbReference>
<dbReference type="InterPro" id="IPR036936">
    <property type="entry name" value="CRIB_dom_sf"/>
</dbReference>
<proteinExistence type="predicted"/>
<sequence>MSTKEKGLLKGLRYISQMFDNEKRQEIQIGNPTDVKHVAHIGWDGPSTNSAPTWMTEFKSSTGVGVSTAPLGSSRSRKEEDGTSRVSSKGTTTSSVESTTKLKPEKSKQSRKSSKGSQSPARDLADGATPTRSDIPKKNPKKSKDSSAGGSSRSSTRSKGQSSSLADESTFLDTGHGSVPLSVTKDCNQVGMASKLDGVEDEKAITSTIL</sequence>
<dbReference type="AlphaFoldDB" id="A0AAN7GJ55"/>
<accession>A0AAN7GJ55</accession>
<feature type="domain" description="CRIB" evidence="2">
    <location>
        <begin position="29"/>
        <end position="42"/>
    </location>
</feature>
<gene>
    <name evidence="3" type="ORF">SAY87_026363</name>
</gene>
<feature type="compositionally biased region" description="Basic and acidic residues" evidence="1">
    <location>
        <begin position="134"/>
        <end position="145"/>
    </location>
</feature>
<keyword evidence="4" id="KW-1185">Reference proteome</keyword>
<protein>
    <recommendedName>
        <fullName evidence="2">CRIB domain-containing protein</fullName>
    </recommendedName>
</protein>
<feature type="compositionally biased region" description="Low complexity" evidence="1">
    <location>
        <begin position="146"/>
        <end position="164"/>
    </location>
</feature>
<evidence type="ECO:0000313" key="4">
    <source>
        <dbReference type="Proteomes" id="UP001345219"/>
    </source>
</evidence>
<evidence type="ECO:0000256" key="1">
    <source>
        <dbReference type="SAM" id="MobiDB-lite"/>
    </source>
</evidence>
<dbReference type="SMART" id="SM00285">
    <property type="entry name" value="PBD"/>
    <property type="match status" value="1"/>
</dbReference>
<evidence type="ECO:0000313" key="3">
    <source>
        <dbReference type="EMBL" id="KAK4747326.1"/>
    </source>
</evidence>
<reference evidence="3 4" key="1">
    <citation type="journal article" date="2023" name="Hortic Res">
        <title>Pangenome of water caltrop reveals structural variations and asymmetric subgenome divergence after allopolyploidization.</title>
        <authorList>
            <person name="Zhang X."/>
            <person name="Chen Y."/>
            <person name="Wang L."/>
            <person name="Yuan Y."/>
            <person name="Fang M."/>
            <person name="Shi L."/>
            <person name="Lu R."/>
            <person name="Comes H.P."/>
            <person name="Ma Y."/>
            <person name="Chen Y."/>
            <person name="Huang G."/>
            <person name="Zhou Y."/>
            <person name="Zheng Z."/>
            <person name="Qiu Y."/>
        </authorList>
    </citation>
    <scope>NUCLEOTIDE SEQUENCE [LARGE SCALE GENOMIC DNA]</scope>
    <source>
        <tissue evidence="3">Roots</tissue>
    </source>
</reference>
<dbReference type="Pfam" id="PF00786">
    <property type="entry name" value="PBD"/>
    <property type="match status" value="1"/>
</dbReference>
<dbReference type="Proteomes" id="UP001345219">
    <property type="component" value="Chromosome 20"/>
</dbReference>
<name>A0AAN7GJ55_9MYRT</name>
<feature type="compositionally biased region" description="Polar residues" evidence="1">
    <location>
        <begin position="84"/>
        <end position="99"/>
    </location>
</feature>
<dbReference type="InterPro" id="IPR000095">
    <property type="entry name" value="CRIB_dom"/>
</dbReference>
<feature type="compositionally biased region" description="Polar residues" evidence="1">
    <location>
        <begin position="46"/>
        <end position="74"/>
    </location>
</feature>
<comment type="caution">
    <text evidence="3">The sequence shown here is derived from an EMBL/GenBank/DDBJ whole genome shotgun (WGS) entry which is preliminary data.</text>
</comment>
<dbReference type="PANTHER" id="PTHR46325">
    <property type="entry name" value="CRIB DOMAIN-CONTAINING PROTEIN RIC8"/>
    <property type="match status" value="1"/>
</dbReference>
<dbReference type="PROSITE" id="PS50108">
    <property type="entry name" value="CRIB"/>
    <property type="match status" value="1"/>
</dbReference>
<dbReference type="Gene3D" id="3.90.810.10">
    <property type="entry name" value="CRIB domain"/>
    <property type="match status" value="1"/>
</dbReference>
<feature type="region of interest" description="Disordered" evidence="1">
    <location>
        <begin position="42"/>
        <end position="183"/>
    </location>
</feature>
<evidence type="ECO:0000259" key="2">
    <source>
        <dbReference type="PROSITE" id="PS50108"/>
    </source>
</evidence>